<comment type="caution">
    <text evidence="1">The sequence shown here is derived from an EMBL/GenBank/DDBJ whole genome shotgun (WGS) entry which is preliminary data.</text>
</comment>
<evidence type="ECO:0000313" key="2">
    <source>
        <dbReference type="Proteomes" id="UP000028073"/>
    </source>
</evidence>
<dbReference type="EMBL" id="JOKH01000001">
    <property type="protein sequence ID" value="KEQ19095.1"/>
    <property type="molecule type" value="Genomic_DNA"/>
</dbReference>
<dbReference type="Proteomes" id="UP000028073">
    <property type="component" value="Unassembled WGS sequence"/>
</dbReference>
<protein>
    <submittedName>
        <fullName evidence="1">Uncharacterized protein</fullName>
    </submittedName>
</protein>
<keyword evidence="2" id="KW-1185">Reference proteome</keyword>
<name>A0A081NKX2_9GAMM</name>
<reference evidence="1 2" key="1">
    <citation type="submission" date="2014-06" db="EMBL/GenBank/DDBJ databases">
        <title>Whole Genome Sequences of Three Symbiotic Endozoicomonas Bacteria.</title>
        <authorList>
            <person name="Neave M.J."/>
            <person name="Apprill A."/>
            <person name="Voolstra C.R."/>
        </authorList>
    </citation>
    <scope>NUCLEOTIDE SEQUENCE [LARGE SCALE GENOMIC DNA]</scope>
    <source>
        <strain evidence="1 2">DSM 25634</strain>
    </source>
</reference>
<dbReference type="OrthoDB" id="6192566at2"/>
<accession>A0A081NKX2</accession>
<evidence type="ECO:0000313" key="1">
    <source>
        <dbReference type="EMBL" id="KEQ19095.1"/>
    </source>
</evidence>
<gene>
    <name evidence="1" type="ORF">GZ78_03520</name>
</gene>
<organism evidence="1 2">
    <name type="scientific">Endozoicomonas numazuensis</name>
    <dbReference type="NCBI Taxonomy" id="1137799"/>
    <lineage>
        <taxon>Bacteria</taxon>
        <taxon>Pseudomonadati</taxon>
        <taxon>Pseudomonadota</taxon>
        <taxon>Gammaproteobacteria</taxon>
        <taxon>Oceanospirillales</taxon>
        <taxon>Endozoicomonadaceae</taxon>
        <taxon>Endozoicomonas</taxon>
    </lineage>
</organism>
<dbReference type="AlphaFoldDB" id="A0A081NKX2"/>
<sequence length="282" mass="31828">MKYSAIPDTGFSSVPELITRLIQPTLKPMQVLICVMLLSFTSLLQAEITLIPEKKTPLPLVSATELDPLTTSDIHKRYPKGFRIFTNNITPLLRKKLNRLTTTDYQVQYVQPDGNELRKITLSVVQNDGFSHFLVKVLGEKPGCSPFLSQEMTEYGTRKHGRPLIKKISKLPSLTTKDLLSLIQDHHWWINVGYENYQNTPEVVTSWLHQAGYDNAKLINAGLKDCSVTLSKAQLDEFSQLTALSYLNNAVRGLFYSKQGSSITHYRTVAVESLNKSNSKNQ</sequence>
<proteinExistence type="predicted"/>